<keyword evidence="3" id="KW-1185">Reference proteome</keyword>
<evidence type="ECO:0000313" key="2">
    <source>
        <dbReference type="EMBL" id="OQE30615.1"/>
    </source>
</evidence>
<proteinExistence type="predicted"/>
<gene>
    <name evidence="2" type="ORF">PENNAL_c0940G11456</name>
</gene>
<keyword evidence="1" id="KW-0472">Membrane</keyword>
<keyword evidence="1" id="KW-1133">Transmembrane helix</keyword>
<dbReference type="AlphaFoldDB" id="A0A1V6TW78"/>
<dbReference type="EMBL" id="MOOB01000940">
    <property type="protein sequence ID" value="OQE30615.1"/>
    <property type="molecule type" value="Genomic_DNA"/>
</dbReference>
<sequence length="29" mass="3237">MVGYNPIRGCVLLVAVMINVLEAMYLLLQ</sequence>
<keyword evidence="1" id="KW-0812">Transmembrane</keyword>
<comment type="caution">
    <text evidence="2">The sequence shown here is derived from an EMBL/GenBank/DDBJ whole genome shotgun (WGS) entry which is preliminary data.</text>
</comment>
<organism evidence="2 3">
    <name type="scientific">Penicillium nalgiovense</name>
    <dbReference type="NCBI Taxonomy" id="60175"/>
    <lineage>
        <taxon>Eukaryota</taxon>
        <taxon>Fungi</taxon>
        <taxon>Dikarya</taxon>
        <taxon>Ascomycota</taxon>
        <taxon>Pezizomycotina</taxon>
        <taxon>Eurotiomycetes</taxon>
        <taxon>Eurotiomycetidae</taxon>
        <taxon>Eurotiales</taxon>
        <taxon>Aspergillaceae</taxon>
        <taxon>Penicillium</taxon>
    </lineage>
</organism>
<protein>
    <submittedName>
        <fullName evidence="2">Uncharacterized protein</fullName>
    </submittedName>
</protein>
<reference evidence="3" key="1">
    <citation type="journal article" date="2017" name="Nat. Microbiol.">
        <title>Global analysis of biosynthetic gene clusters reveals vast potential of secondary metabolite production in Penicillium species.</title>
        <authorList>
            <person name="Nielsen J.C."/>
            <person name="Grijseels S."/>
            <person name="Prigent S."/>
            <person name="Ji B."/>
            <person name="Dainat J."/>
            <person name="Nielsen K.F."/>
            <person name="Frisvad J.C."/>
            <person name="Workman M."/>
            <person name="Nielsen J."/>
        </authorList>
    </citation>
    <scope>NUCLEOTIDE SEQUENCE [LARGE SCALE GENOMIC DNA]</scope>
    <source>
        <strain evidence="3">IBT 13039</strain>
    </source>
</reference>
<accession>A0A1V6TW78</accession>
<name>A0A1V6TW78_PENNA</name>
<evidence type="ECO:0000313" key="3">
    <source>
        <dbReference type="Proteomes" id="UP000191691"/>
    </source>
</evidence>
<feature type="transmembrane region" description="Helical" evidence="1">
    <location>
        <begin position="6"/>
        <end position="28"/>
    </location>
</feature>
<dbReference type="Proteomes" id="UP000191691">
    <property type="component" value="Unassembled WGS sequence"/>
</dbReference>
<evidence type="ECO:0000256" key="1">
    <source>
        <dbReference type="SAM" id="Phobius"/>
    </source>
</evidence>